<evidence type="ECO:0000313" key="3">
    <source>
        <dbReference type="Proteomes" id="UP000243459"/>
    </source>
</evidence>
<keyword evidence="3" id="KW-1185">Reference proteome</keyword>
<reference evidence="3" key="1">
    <citation type="journal article" date="2017" name="Nat. Commun.">
        <title>The asparagus genome sheds light on the origin and evolution of a young Y chromosome.</title>
        <authorList>
            <person name="Harkess A."/>
            <person name="Zhou J."/>
            <person name="Xu C."/>
            <person name="Bowers J.E."/>
            <person name="Van der Hulst R."/>
            <person name="Ayyampalayam S."/>
            <person name="Mercati F."/>
            <person name="Riccardi P."/>
            <person name="McKain M.R."/>
            <person name="Kakrana A."/>
            <person name="Tang H."/>
            <person name="Ray J."/>
            <person name="Groenendijk J."/>
            <person name="Arikit S."/>
            <person name="Mathioni S.M."/>
            <person name="Nakano M."/>
            <person name="Shan H."/>
            <person name="Telgmann-Rauber A."/>
            <person name="Kanno A."/>
            <person name="Yue Z."/>
            <person name="Chen H."/>
            <person name="Li W."/>
            <person name="Chen Y."/>
            <person name="Xu X."/>
            <person name="Zhang Y."/>
            <person name="Luo S."/>
            <person name="Chen H."/>
            <person name="Gao J."/>
            <person name="Mao Z."/>
            <person name="Pires J.C."/>
            <person name="Luo M."/>
            <person name="Kudrna D."/>
            <person name="Wing R.A."/>
            <person name="Meyers B.C."/>
            <person name="Yi K."/>
            <person name="Kong H."/>
            <person name="Lavrijsen P."/>
            <person name="Sunseri F."/>
            <person name="Falavigna A."/>
            <person name="Ye Y."/>
            <person name="Leebens-Mack J.H."/>
            <person name="Chen G."/>
        </authorList>
    </citation>
    <scope>NUCLEOTIDE SEQUENCE [LARGE SCALE GENOMIC DNA]</scope>
    <source>
        <strain evidence="3">cv. DH0086</strain>
    </source>
</reference>
<gene>
    <name evidence="2" type="ORF">A4U43_C01F6300</name>
</gene>
<accession>A0A5P1FRT8</accession>
<dbReference type="EMBL" id="CM007381">
    <property type="protein sequence ID" value="ONK79431.1"/>
    <property type="molecule type" value="Genomic_DNA"/>
</dbReference>
<sequence>MLRSLQLYYGGAQVGEADVDPGRIPVRGAMLVTARLTAEGAISSRRHKNTIPLREKSFPHYKTLAIVFEKERATKKGMKHPTDVIEELDKEVSQGTVREDFIDIDSPSQDATTGNSSNVS</sequence>
<proteinExistence type="predicted"/>
<organism evidence="2 3">
    <name type="scientific">Asparagus officinalis</name>
    <name type="common">Garden asparagus</name>
    <dbReference type="NCBI Taxonomy" id="4686"/>
    <lineage>
        <taxon>Eukaryota</taxon>
        <taxon>Viridiplantae</taxon>
        <taxon>Streptophyta</taxon>
        <taxon>Embryophyta</taxon>
        <taxon>Tracheophyta</taxon>
        <taxon>Spermatophyta</taxon>
        <taxon>Magnoliopsida</taxon>
        <taxon>Liliopsida</taxon>
        <taxon>Asparagales</taxon>
        <taxon>Asparagaceae</taxon>
        <taxon>Asparagoideae</taxon>
        <taxon>Asparagus</taxon>
    </lineage>
</organism>
<evidence type="ECO:0000313" key="2">
    <source>
        <dbReference type="EMBL" id="ONK79431.1"/>
    </source>
</evidence>
<feature type="compositionally biased region" description="Polar residues" evidence="1">
    <location>
        <begin position="106"/>
        <end position="120"/>
    </location>
</feature>
<dbReference type="PANTHER" id="PTHR46250:SF15">
    <property type="entry name" value="OS01G0523800 PROTEIN"/>
    <property type="match status" value="1"/>
</dbReference>
<dbReference type="Gramene" id="ONK79431">
    <property type="protein sequence ID" value="ONK79431"/>
    <property type="gene ID" value="A4U43_C01F6300"/>
</dbReference>
<feature type="region of interest" description="Disordered" evidence="1">
    <location>
        <begin position="96"/>
        <end position="120"/>
    </location>
</feature>
<evidence type="ECO:0000256" key="1">
    <source>
        <dbReference type="SAM" id="MobiDB-lite"/>
    </source>
</evidence>
<dbReference type="AlphaFoldDB" id="A0A5P1FRT8"/>
<dbReference type="PANTHER" id="PTHR46250">
    <property type="entry name" value="MYB/SANT-LIKE DNA-BINDING DOMAIN PROTEIN-RELATED"/>
    <property type="match status" value="1"/>
</dbReference>
<dbReference type="Proteomes" id="UP000243459">
    <property type="component" value="Chromosome 1"/>
</dbReference>
<protein>
    <submittedName>
        <fullName evidence="2">Uncharacterized protein</fullName>
    </submittedName>
</protein>
<name>A0A5P1FRT8_ASPOF</name>